<dbReference type="InParanoid" id="A0A672UT03"/>
<evidence type="ECO:0000256" key="1">
    <source>
        <dbReference type="SAM" id="MobiDB-lite"/>
    </source>
</evidence>
<feature type="region of interest" description="Disordered" evidence="1">
    <location>
        <begin position="1"/>
        <end position="21"/>
    </location>
</feature>
<dbReference type="OMA" id="CKEDCCS"/>
<organism evidence="2 3">
    <name type="scientific">Strigops habroptila</name>
    <name type="common">Kakapo</name>
    <dbReference type="NCBI Taxonomy" id="2489341"/>
    <lineage>
        <taxon>Eukaryota</taxon>
        <taxon>Metazoa</taxon>
        <taxon>Chordata</taxon>
        <taxon>Craniata</taxon>
        <taxon>Vertebrata</taxon>
        <taxon>Euteleostomi</taxon>
        <taxon>Archelosauria</taxon>
        <taxon>Archosauria</taxon>
        <taxon>Dinosauria</taxon>
        <taxon>Saurischia</taxon>
        <taxon>Theropoda</taxon>
        <taxon>Coelurosauria</taxon>
        <taxon>Aves</taxon>
        <taxon>Neognathae</taxon>
        <taxon>Neoaves</taxon>
        <taxon>Telluraves</taxon>
        <taxon>Australaves</taxon>
        <taxon>Psittaciformes</taxon>
        <taxon>Psittacidae</taxon>
        <taxon>Strigops</taxon>
    </lineage>
</organism>
<reference evidence="2" key="2">
    <citation type="submission" date="2025-09" db="UniProtKB">
        <authorList>
            <consortium name="Ensembl"/>
        </authorList>
    </citation>
    <scope>IDENTIFICATION</scope>
</reference>
<dbReference type="Proteomes" id="UP000472266">
    <property type="component" value="Unplaced"/>
</dbReference>
<dbReference type="InterPro" id="IPR038794">
    <property type="entry name" value="LIAT1"/>
</dbReference>
<dbReference type="Ensembl" id="ENSSHBT00005021619.1">
    <property type="protein sequence ID" value="ENSSHBP00005018090.1"/>
    <property type="gene ID" value="ENSSHBG00005015608.1"/>
</dbReference>
<feature type="region of interest" description="Disordered" evidence="1">
    <location>
        <begin position="76"/>
        <end position="95"/>
    </location>
</feature>
<evidence type="ECO:0000313" key="2">
    <source>
        <dbReference type="Ensembl" id="ENSSHBP00005018090.1"/>
    </source>
</evidence>
<proteinExistence type="predicted"/>
<evidence type="ECO:0000313" key="3">
    <source>
        <dbReference type="Proteomes" id="UP000472266"/>
    </source>
</evidence>
<reference evidence="2" key="1">
    <citation type="submission" date="2025-08" db="UniProtKB">
        <authorList>
            <consortium name="Ensembl"/>
        </authorList>
    </citation>
    <scope>IDENTIFICATION</scope>
</reference>
<keyword evidence="3" id="KW-1185">Reference proteome</keyword>
<name>A0A672UT03_STRHB</name>
<accession>A0A672UT03</accession>
<dbReference type="PANTHER" id="PTHR36474:SF1">
    <property type="entry name" value="PROTEIN LIAT1"/>
    <property type="match status" value="1"/>
</dbReference>
<protein>
    <submittedName>
        <fullName evidence="2">Uncharacterized protein</fullName>
    </submittedName>
</protein>
<sequence length="204" mass="22974">MLHRHEGQPERGYQQESSSDPPVLARAYGAWLSLHPAGQKASEAMHTFLLTAFTFLTAKHHHKTRKEQACSSQLLEIPGPGRNPDPAQNNAEENRKDAGINKVVISTATILDSAQTDQGLSAQLNESLRWDGILEDPVAEEERLRIYKMNRRKRYELYLQQHSPTEPCPSARRSPQLHCRALCTSSDHTVCKEDCCSCFPEQQA</sequence>
<dbReference type="PANTHER" id="PTHR36474">
    <property type="entry name" value="PROTEIN LIAT1"/>
    <property type="match status" value="1"/>
</dbReference>
<dbReference type="GeneTree" id="ENSGT00960000189399"/>
<dbReference type="AlphaFoldDB" id="A0A672UT03"/>